<comment type="caution">
    <text evidence="1">The sequence shown here is derived from an EMBL/GenBank/DDBJ whole genome shotgun (WGS) entry which is preliminary data.</text>
</comment>
<evidence type="ECO:0000313" key="2">
    <source>
        <dbReference type="Proteomes" id="UP000887159"/>
    </source>
</evidence>
<dbReference type="AlphaFoldDB" id="A0A8X6R998"/>
<gene>
    <name evidence="1" type="primary">NCL1_19793</name>
    <name evidence="1" type="ORF">TNCV_1331071</name>
</gene>
<evidence type="ECO:0000313" key="1">
    <source>
        <dbReference type="EMBL" id="GFX87576.1"/>
    </source>
</evidence>
<proteinExistence type="predicted"/>
<keyword evidence="2" id="KW-1185">Reference proteome</keyword>
<reference evidence="1" key="1">
    <citation type="submission" date="2020-08" db="EMBL/GenBank/DDBJ databases">
        <title>Multicomponent nature underlies the extraordinary mechanical properties of spider dragline silk.</title>
        <authorList>
            <person name="Kono N."/>
            <person name="Nakamura H."/>
            <person name="Mori M."/>
            <person name="Yoshida Y."/>
            <person name="Ohtoshi R."/>
            <person name="Malay A.D."/>
            <person name="Moran D.A.P."/>
            <person name="Tomita M."/>
            <person name="Numata K."/>
            <person name="Arakawa K."/>
        </authorList>
    </citation>
    <scope>NUCLEOTIDE SEQUENCE</scope>
</reference>
<sequence length="218" mass="24491">MASNYKEMMKAKGFLPYHLDTLPDKFIQIAKEELGETNEIRGPALEQFRKRILANDFPIGLNLPQKLSLSHTDYEQVDVFPTRDFSIGSRPPCTVITPPGGVPYSLRNTVVKYLPCMLICPPAQKKTHILHFDFDLLSISFSRSSTRHAIVTPDKLIFDMAGASDRQSTSIASPSFINSHQLRLSTIRNFQLSFGQHEYYTAGQLLGRITLSSIATTK</sequence>
<organism evidence="1 2">
    <name type="scientific">Trichonephila clavipes</name>
    <name type="common">Golden silk orbweaver</name>
    <name type="synonym">Nephila clavipes</name>
    <dbReference type="NCBI Taxonomy" id="2585209"/>
    <lineage>
        <taxon>Eukaryota</taxon>
        <taxon>Metazoa</taxon>
        <taxon>Ecdysozoa</taxon>
        <taxon>Arthropoda</taxon>
        <taxon>Chelicerata</taxon>
        <taxon>Arachnida</taxon>
        <taxon>Araneae</taxon>
        <taxon>Araneomorphae</taxon>
        <taxon>Entelegynae</taxon>
        <taxon>Araneoidea</taxon>
        <taxon>Nephilidae</taxon>
        <taxon>Trichonephila</taxon>
    </lineage>
</organism>
<name>A0A8X6R998_TRICX</name>
<dbReference type="EMBL" id="BMAU01021035">
    <property type="protein sequence ID" value="GFX87576.1"/>
    <property type="molecule type" value="Genomic_DNA"/>
</dbReference>
<dbReference type="Proteomes" id="UP000887159">
    <property type="component" value="Unassembled WGS sequence"/>
</dbReference>
<accession>A0A8X6R998</accession>
<protein>
    <submittedName>
        <fullName evidence="1">Uncharacterized protein</fullName>
    </submittedName>
</protein>